<comment type="caution">
    <text evidence="1">The sequence shown here is derived from an EMBL/GenBank/DDBJ whole genome shotgun (WGS) entry which is preliminary data.</text>
</comment>
<dbReference type="Proteomes" id="UP000275530">
    <property type="component" value="Unassembled WGS sequence"/>
</dbReference>
<gene>
    <name evidence="1" type="ORF">D3242_29475</name>
</gene>
<accession>A0A6M7TRM3</accession>
<dbReference type="AlphaFoldDB" id="A0A6M7TRM3"/>
<keyword evidence="2" id="KW-1185">Reference proteome</keyword>
<evidence type="ECO:0000313" key="1">
    <source>
        <dbReference type="EMBL" id="RJT29392.1"/>
    </source>
</evidence>
<name>A0A6M7TRM3_9HYPH</name>
<proteinExistence type="predicted"/>
<sequence>MTSTLELQVSAKKFTDQVLQTLLAIPRPLPDPYLGMQLQRVRYRGASLRRDVMASYQLLHVNAGHDQGPGYNAITARQTQLAVDVTVDITAEANIAANPNRVATPDVTIDGTLIFDLEVKQSSIGVLAL</sequence>
<dbReference type="EMBL" id="QZXA01000015">
    <property type="protein sequence ID" value="RJT29392.1"/>
    <property type="molecule type" value="Genomic_DNA"/>
</dbReference>
<protein>
    <submittedName>
        <fullName evidence="1">Uncharacterized protein</fullName>
    </submittedName>
</protein>
<reference evidence="1 2" key="1">
    <citation type="submission" date="2018-09" db="EMBL/GenBank/DDBJ databases">
        <title>Mesorhizobium carmichaelinearum sp. nov. isolated from Carmichaelinea spp. root nodules in New Zealand.</title>
        <authorList>
            <person name="De Meyer S.E."/>
        </authorList>
    </citation>
    <scope>NUCLEOTIDE SEQUENCE [LARGE SCALE GENOMIC DNA]</scope>
    <source>
        <strain evidence="1 2">LMG 28313</strain>
    </source>
</reference>
<organism evidence="1 2">
    <name type="scientific">Mesorhizobium jarvisii</name>
    <dbReference type="NCBI Taxonomy" id="1777867"/>
    <lineage>
        <taxon>Bacteria</taxon>
        <taxon>Pseudomonadati</taxon>
        <taxon>Pseudomonadota</taxon>
        <taxon>Alphaproteobacteria</taxon>
        <taxon>Hyphomicrobiales</taxon>
        <taxon>Phyllobacteriaceae</taxon>
        <taxon>Mesorhizobium</taxon>
    </lineage>
</organism>
<evidence type="ECO:0000313" key="2">
    <source>
        <dbReference type="Proteomes" id="UP000275530"/>
    </source>
</evidence>
<dbReference type="RefSeq" id="WP_019864010.1">
    <property type="nucleotide sequence ID" value="NZ_CP033508.1"/>
</dbReference>